<dbReference type="PRINTS" id="PR00603">
    <property type="entry name" value="CYTOCHROMEC1"/>
</dbReference>
<keyword evidence="5 9" id="KW-1133">Transmembrane helix</keyword>
<evidence type="ECO:0000256" key="9">
    <source>
        <dbReference type="SAM" id="Phobius"/>
    </source>
</evidence>
<organism evidence="12 13">
    <name type="scientific">Pseudomonas segetis</name>
    <dbReference type="NCBI Taxonomy" id="298908"/>
    <lineage>
        <taxon>Bacteria</taxon>
        <taxon>Pseudomonadati</taxon>
        <taxon>Pseudomonadota</taxon>
        <taxon>Gammaproteobacteria</taxon>
        <taxon>Pseudomonadales</taxon>
        <taxon>Pseudomonadaceae</taxon>
        <taxon>Pseudomonas</taxon>
    </lineage>
</organism>
<evidence type="ECO:0000256" key="4">
    <source>
        <dbReference type="ARBA" id="ARBA00022723"/>
    </source>
</evidence>
<proteinExistence type="predicted"/>
<keyword evidence="6 8" id="KW-0408">Iron</keyword>
<feature type="binding site" description="covalent" evidence="8">
    <location>
        <position position="54"/>
    </location>
    <ligand>
        <name>heme c</name>
        <dbReference type="ChEBI" id="CHEBI:61717"/>
    </ligand>
</feature>
<evidence type="ECO:0000313" key="12">
    <source>
        <dbReference type="EMBL" id="SNS24715.1"/>
    </source>
</evidence>
<feature type="binding site" description="covalent" evidence="8">
    <location>
        <position position="53"/>
    </location>
    <ligand>
        <name>heme c</name>
        <dbReference type="ChEBI" id="CHEBI:61717"/>
    </ligand>
</feature>
<evidence type="ECO:0000256" key="6">
    <source>
        <dbReference type="ARBA" id="ARBA00023004"/>
    </source>
</evidence>
<keyword evidence="10" id="KW-0732">Signal</keyword>
<feature type="signal peptide" evidence="10">
    <location>
        <begin position="1"/>
        <end position="19"/>
    </location>
</feature>
<comment type="subcellular location">
    <subcellularLocation>
        <location evidence="1">Membrane</location>
    </subcellularLocation>
</comment>
<dbReference type="PANTHER" id="PTHR10266:SF3">
    <property type="entry name" value="CYTOCHROME C1, HEME PROTEIN, MITOCHONDRIAL"/>
    <property type="match status" value="1"/>
</dbReference>
<evidence type="ECO:0000256" key="2">
    <source>
        <dbReference type="ARBA" id="ARBA00022617"/>
    </source>
</evidence>
<keyword evidence="3 9" id="KW-0812">Transmembrane</keyword>
<dbReference type="PROSITE" id="PS51007">
    <property type="entry name" value="CYTC"/>
    <property type="match status" value="1"/>
</dbReference>
<evidence type="ECO:0000256" key="5">
    <source>
        <dbReference type="ARBA" id="ARBA00022989"/>
    </source>
</evidence>
<feature type="chain" id="PRO_5011293892" evidence="10">
    <location>
        <begin position="20"/>
        <end position="259"/>
    </location>
</feature>
<feature type="transmembrane region" description="Helical" evidence="9">
    <location>
        <begin position="232"/>
        <end position="250"/>
    </location>
</feature>
<protein>
    <submittedName>
        <fullName evidence="12">Ubiquinol-cytochrome c reductase cytochrome c1 subunit</fullName>
    </submittedName>
</protein>
<reference evidence="13" key="1">
    <citation type="submission" date="2017-06" db="EMBL/GenBank/DDBJ databases">
        <authorList>
            <person name="Varghese N."/>
            <person name="Submissions S."/>
        </authorList>
    </citation>
    <scope>NUCLEOTIDE SEQUENCE [LARGE SCALE GENOMIC DNA]</scope>
    <source>
        <strain evidence="13">CIP 108523</strain>
    </source>
</reference>
<dbReference type="InterPro" id="IPR009056">
    <property type="entry name" value="Cyt_c-like_dom"/>
</dbReference>
<dbReference type="RefSeq" id="WP_010489861.1">
    <property type="nucleotide sequence ID" value="NZ_FZOG01000002.1"/>
</dbReference>
<dbReference type="GO" id="GO:0046872">
    <property type="term" value="F:metal ion binding"/>
    <property type="evidence" value="ECO:0007669"/>
    <property type="project" value="UniProtKB-KW"/>
</dbReference>
<dbReference type="GO" id="GO:0009055">
    <property type="term" value="F:electron transfer activity"/>
    <property type="evidence" value="ECO:0007669"/>
    <property type="project" value="InterPro"/>
</dbReference>
<keyword evidence="2 8" id="KW-0349">Heme</keyword>
<dbReference type="AlphaFoldDB" id="A0A239CWV5"/>
<sequence>MKKLFAAMIVACLPVFAFANTAGVHLDKVDIDLTDKAAMQDGARTFANYCMGCHGAKFQRYERVADDLGVPHEVMLENLVFTGGKIGDHMQSSMRSEDAKGWFGAAPPDLTLVARVRGNDWLYSYLRSFYEDPSRPLGANNTVFHNVGMPNVLVGLQGRQYMGCKQVQVVEDGKKQYDPLTGTPITHKACDQLVVEPKTGSLSEEEFDEKIKNLVTFLAYSANPVKLESQRIGTYVLLYLAFFFVFAYLLKREYWKDVH</sequence>
<dbReference type="Proteomes" id="UP000242915">
    <property type="component" value="Unassembled WGS sequence"/>
</dbReference>
<evidence type="ECO:0000256" key="1">
    <source>
        <dbReference type="ARBA" id="ARBA00004370"/>
    </source>
</evidence>
<evidence type="ECO:0000313" key="13">
    <source>
        <dbReference type="Proteomes" id="UP000242915"/>
    </source>
</evidence>
<dbReference type="InterPro" id="IPR036909">
    <property type="entry name" value="Cyt_c-like_dom_sf"/>
</dbReference>
<dbReference type="SUPFAM" id="SSF46626">
    <property type="entry name" value="Cytochrome c"/>
    <property type="match status" value="1"/>
</dbReference>
<keyword evidence="4 8" id="KW-0479">Metal-binding</keyword>
<dbReference type="InterPro" id="IPR002326">
    <property type="entry name" value="Cyt_c1"/>
</dbReference>
<dbReference type="Pfam" id="PF02167">
    <property type="entry name" value="Cytochrom_C1"/>
    <property type="match status" value="1"/>
</dbReference>
<dbReference type="Gene3D" id="1.10.760.10">
    <property type="entry name" value="Cytochrome c-like domain"/>
    <property type="match status" value="1"/>
</dbReference>
<dbReference type="GO" id="GO:0020037">
    <property type="term" value="F:heme binding"/>
    <property type="evidence" value="ECO:0007669"/>
    <property type="project" value="InterPro"/>
</dbReference>
<evidence type="ECO:0000256" key="8">
    <source>
        <dbReference type="PIRSR" id="PIRSR602326-1"/>
    </source>
</evidence>
<name>A0A239CWV5_9PSED</name>
<gene>
    <name evidence="12" type="ORF">SAMN05216255_1954</name>
</gene>
<comment type="cofactor">
    <cofactor evidence="8">
        <name>heme c</name>
        <dbReference type="ChEBI" id="CHEBI:61717"/>
    </cofactor>
    <text evidence="8">Binds 1 heme c group covalently per subunit.</text>
</comment>
<evidence type="ECO:0000256" key="3">
    <source>
        <dbReference type="ARBA" id="ARBA00022692"/>
    </source>
</evidence>
<evidence type="ECO:0000259" key="11">
    <source>
        <dbReference type="PROSITE" id="PS51007"/>
    </source>
</evidence>
<dbReference type="GO" id="GO:0016020">
    <property type="term" value="C:membrane"/>
    <property type="evidence" value="ECO:0007669"/>
    <property type="project" value="UniProtKB-SubCell"/>
</dbReference>
<evidence type="ECO:0000256" key="10">
    <source>
        <dbReference type="SAM" id="SignalP"/>
    </source>
</evidence>
<dbReference type="PANTHER" id="PTHR10266">
    <property type="entry name" value="CYTOCHROME C1"/>
    <property type="match status" value="1"/>
</dbReference>
<keyword evidence="13" id="KW-1185">Reference proteome</keyword>
<evidence type="ECO:0000256" key="7">
    <source>
        <dbReference type="ARBA" id="ARBA00023136"/>
    </source>
</evidence>
<feature type="binding site" description="covalent" evidence="8">
    <location>
        <position position="50"/>
    </location>
    <ligand>
        <name>heme c</name>
        <dbReference type="ChEBI" id="CHEBI:61717"/>
    </ligand>
</feature>
<feature type="domain" description="Cytochrome c" evidence="11">
    <location>
        <begin position="37"/>
        <end position="222"/>
    </location>
</feature>
<keyword evidence="7 9" id="KW-0472">Membrane</keyword>
<accession>A0A239CWV5</accession>
<dbReference type="EMBL" id="FZOG01000002">
    <property type="protein sequence ID" value="SNS24715.1"/>
    <property type="molecule type" value="Genomic_DNA"/>
</dbReference>